<keyword evidence="1" id="KW-0812">Transmembrane</keyword>
<feature type="transmembrane region" description="Helical" evidence="1">
    <location>
        <begin position="62"/>
        <end position="79"/>
    </location>
</feature>
<organism evidence="2">
    <name type="scientific">Tanacetum cinerariifolium</name>
    <name type="common">Dalmatian daisy</name>
    <name type="synonym">Chrysanthemum cinerariifolium</name>
    <dbReference type="NCBI Taxonomy" id="118510"/>
    <lineage>
        <taxon>Eukaryota</taxon>
        <taxon>Viridiplantae</taxon>
        <taxon>Streptophyta</taxon>
        <taxon>Embryophyta</taxon>
        <taxon>Tracheophyta</taxon>
        <taxon>Spermatophyta</taxon>
        <taxon>Magnoliopsida</taxon>
        <taxon>eudicotyledons</taxon>
        <taxon>Gunneridae</taxon>
        <taxon>Pentapetalae</taxon>
        <taxon>asterids</taxon>
        <taxon>campanulids</taxon>
        <taxon>Asterales</taxon>
        <taxon>Asteraceae</taxon>
        <taxon>Asteroideae</taxon>
        <taxon>Anthemideae</taxon>
        <taxon>Anthemidinae</taxon>
        <taxon>Tanacetum</taxon>
    </lineage>
</organism>
<proteinExistence type="predicted"/>
<accession>A0A699JF66</accession>
<keyword evidence="1" id="KW-1133">Transmembrane helix</keyword>
<evidence type="ECO:0000256" key="1">
    <source>
        <dbReference type="SAM" id="Phobius"/>
    </source>
</evidence>
<gene>
    <name evidence="2" type="ORF">Tci_602203</name>
</gene>
<keyword evidence="1" id="KW-0472">Membrane</keyword>
<comment type="caution">
    <text evidence="2">The sequence shown here is derived from an EMBL/GenBank/DDBJ whole genome shotgun (WGS) entry which is preliminary data.</text>
</comment>
<dbReference type="AlphaFoldDB" id="A0A699JF66"/>
<protein>
    <submittedName>
        <fullName evidence="2">Uncharacterized protein</fullName>
    </submittedName>
</protein>
<sequence length="80" mass="9297">VWSKVRVLYEMDSIPLWLIDVTTFITLISKGKTVKMSTWSRLLLDEWKIPSYCIVHDRSFRLTWILSAPVVLLLVCGMLA</sequence>
<evidence type="ECO:0000313" key="2">
    <source>
        <dbReference type="EMBL" id="GFA30231.1"/>
    </source>
</evidence>
<feature type="non-terminal residue" evidence="2">
    <location>
        <position position="1"/>
    </location>
</feature>
<name>A0A699JF66_TANCI</name>
<dbReference type="EMBL" id="BKCJ010401062">
    <property type="protein sequence ID" value="GFA30231.1"/>
    <property type="molecule type" value="Genomic_DNA"/>
</dbReference>
<reference evidence="2" key="1">
    <citation type="journal article" date="2019" name="Sci. Rep.">
        <title>Draft genome of Tanacetum cinerariifolium, the natural source of mosquito coil.</title>
        <authorList>
            <person name="Yamashiro T."/>
            <person name="Shiraishi A."/>
            <person name="Satake H."/>
            <person name="Nakayama K."/>
        </authorList>
    </citation>
    <scope>NUCLEOTIDE SEQUENCE</scope>
</reference>